<proteinExistence type="predicted"/>
<gene>
    <name evidence="1" type="ORF">B0T24DRAFT_386341</name>
</gene>
<reference evidence="1" key="2">
    <citation type="submission" date="2023-06" db="EMBL/GenBank/DDBJ databases">
        <authorList>
            <consortium name="Lawrence Berkeley National Laboratory"/>
            <person name="Haridas S."/>
            <person name="Hensen N."/>
            <person name="Bonometti L."/>
            <person name="Westerberg I."/>
            <person name="Brannstrom I.O."/>
            <person name="Guillou S."/>
            <person name="Cros-Aarteil S."/>
            <person name="Calhoun S."/>
            <person name="Kuo A."/>
            <person name="Mondo S."/>
            <person name="Pangilinan J."/>
            <person name="Riley R."/>
            <person name="Labutti K."/>
            <person name="Andreopoulos B."/>
            <person name="Lipzen A."/>
            <person name="Chen C."/>
            <person name="Yanf M."/>
            <person name="Daum C."/>
            <person name="Ng V."/>
            <person name="Clum A."/>
            <person name="Steindorff A."/>
            <person name="Ohm R."/>
            <person name="Martin F."/>
            <person name="Silar P."/>
            <person name="Natvig D."/>
            <person name="Lalanne C."/>
            <person name="Gautier V."/>
            <person name="Ament-Velasquez S.L."/>
            <person name="Kruys A."/>
            <person name="Hutchinson M.I."/>
            <person name="Powell A.J."/>
            <person name="Barry K."/>
            <person name="Miller A.N."/>
            <person name="Grigoriev I.V."/>
            <person name="Debuchy R."/>
            <person name="Gladieux P."/>
            <person name="Thoren M.H."/>
            <person name="Johannesson H."/>
        </authorList>
    </citation>
    <scope>NUCLEOTIDE SEQUENCE</scope>
    <source>
        <strain evidence="1">CBS 958.72</strain>
    </source>
</reference>
<dbReference type="Proteomes" id="UP001287356">
    <property type="component" value="Unassembled WGS sequence"/>
</dbReference>
<dbReference type="EMBL" id="JAULSN010000007">
    <property type="protein sequence ID" value="KAK3367235.1"/>
    <property type="molecule type" value="Genomic_DNA"/>
</dbReference>
<dbReference type="AlphaFoldDB" id="A0AAE0K058"/>
<reference evidence="1" key="1">
    <citation type="journal article" date="2023" name="Mol. Phylogenet. Evol.">
        <title>Genome-scale phylogeny and comparative genomics of the fungal order Sordariales.</title>
        <authorList>
            <person name="Hensen N."/>
            <person name="Bonometti L."/>
            <person name="Westerberg I."/>
            <person name="Brannstrom I.O."/>
            <person name="Guillou S."/>
            <person name="Cros-Aarteil S."/>
            <person name="Calhoun S."/>
            <person name="Haridas S."/>
            <person name="Kuo A."/>
            <person name="Mondo S."/>
            <person name="Pangilinan J."/>
            <person name="Riley R."/>
            <person name="LaButti K."/>
            <person name="Andreopoulos B."/>
            <person name="Lipzen A."/>
            <person name="Chen C."/>
            <person name="Yan M."/>
            <person name="Daum C."/>
            <person name="Ng V."/>
            <person name="Clum A."/>
            <person name="Steindorff A."/>
            <person name="Ohm R.A."/>
            <person name="Martin F."/>
            <person name="Silar P."/>
            <person name="Natvig D.O."/>
            <person name="Lalanne C."/>
            <person name="Gautier V."/>
            <person name="Ament-Velasquez S.L."/>
            <person name="Kruys A."/>
            <person name="Hutchinson M.I."/>
            <person name="Powell A.J."/>
            <person name="Barry K."/>
            <person name="Miller A.N."/>
            <person name="Grigoriev I.V."/>
            <person name="Debuchy R."/>
            <person name="Gladieux P."/>
            <person name="Hiltunen Thoren M."/>
            <person name="Johannesson H."/>
        </authorList>
    </citation>
    <scope>NUCLEOTIDE SEQUENCE</scope>
    <source>
        <strain evidence="1">CBS 958.72</strain>
    </source>
</reference>
<sequence length="186" mass="20973">MPPHCRKLAALCIYALLDEGCRRSSGSDSQLSCVDKMQFFCRIAKRMRKLQIQPRCGQKCVEHEAQDGFSPRLLSLAPVLVFHFGQLVRHTHVLPGPRQAQSPCPLSLFCLRCFPFPVTPCGYAHCSFCTLPFYLCEISPLYGHLVIYFYVGQLAGSSPSNCTLYFIANKPEMRGLVQNGCLNMYR</sequence>
<evidence type="ECO:0000313" key="2">
    <source>
        <dbReference type="Proteomes" id="UP001287356"/>
    </source>
</evidence>
<evidence type="ECO:0000313" key="1">
    <source>
        <dbReference type="EMBL" id="KAK3367235.1"/>
    </source>
</evidence>
<name>A0AAE0K058_9PEZI</name>
<protein>
    <submittedName>
        <fullName evidence="1">Uncharacterized protein</fullName>
    </submittedName>
</protein>
<accession>A0AAE0K058</accession>
<keyword evidence="2" id="KW-1185">Reference proteome</keyword>
<comment type="caution">
    <text evidence="1">The sequence shown here is derived from an EMBL/GenBank/DDBJ whole genome shotgun (WGS) entry which is preliminary data.</text>
</comment>
<organism evidence="1 2">
    <name type="scientific">Lasiosphaeria ovina</name>
    <dbReference type="NCBI Taxonomy" id="92902"/>
    <lineage>
        <taxon>Eukaryota</taxon>
        <taxon>Fungi</taxon>
        <taxon>Dikarya</taxon>
        <taxon>Ascomycota</taxon>
        <taxon>Pezizomycotina</taxon>
        <taxon>Sordariomycetes</taxon>
        <taxon>Sordariomycetidae</taxon>
        <taxon>Sordariales</taxon>
        <taxon>Lasiosphaeriaceae</taxon>
        <taxon>Lasiosphaeria</taxon>
    </lineage>
</organism>